<evidence type="ECO:0000313" key="3">
    <source>
        <dbReference type="Proteomes" id="UP001158598"/>
    </source>
</evidence>
<sequence>MFEKVKYLYECMQAGKALQDAGVWSRRADLIAKLTALLMAATGLAEAFGYDLRLSGTDVAAVAQGLGVLAVTLVNVLHVASNKEAGKR</sequence>
<accession>A0AA35V5Z3</accession>
<feature type="transmembrane region" description="Helical" evidence="1">
    <location>
        <begin position="62"/>
        <end position="80"/>
    </location>
</feature>
<proteinExistence type="predicted"/>
<organism evidence="2 3">
    <name type="scientific">Methylococcus capsulatus</name>
    <dbReference type="NCBI Taxonomy" id="414"/>
    <lineage>
        <taxon>Bacteria</taxon>
        <taxon>Pseudomonadati</taxon>
        <taxon>Pseudomonadota</taxon>
        <taxon>Gammaproteobacteria</taxon>
        <taxon>Methylococcales</taxon>
        <taxon>Methylococcaceae</taxon>
        <taxon>Methylococcus</taxon>
    </lineage>
</organism>
<dbReference type="RefSeq" id="WP_218796941.1">
    <property type="nucleotide sequence ID" value="NZ_CP079097.1"/>
</dbReference>
<dbReference type="Proteomes" id="UP001158598">
    <property type="component" value="Chromosome"/>
</dbReference>
<protein>
    <submittedName>
        <fullName evidence="2">Uncharacterized protein</fullName>
    </submittedName>
</protein>
<dbReference type="EMBL" id="OX458332">
    <property type="protein sequence ID" value="CAI8818500.1"/>
    <property type="molecule type" value="Genomic_DNA"/>
</dbReference>
<evidence type="ECO:0000313" key="2">
    <source>
        <dbReference type="EMBL" id="CAI8818500.1"/>
    </source>
</evidence>
<name>A0AA35V5Z3_METCP</name>
<keyword evidence="1" id="KW-0472">Membrane</keyword>
<evidence type="ECO:0000256" key="1">
    <source>
        <dbReference type="SAM" id="Phobius"/>
    </source>
</evidence>
<keyword evidence="1" id="KW-0812">Transmembrane</keyword>
<gene>
    <name evidence="2" type="ORF">MCNOR_1898</name>
</gene>
<feature type="transmembrane region" description="Helical" evidence="1">
    <location>
        <begin position="30"/>
        <end position="50"/>
    </location>
</feature>
<keyword evidence="1" id="KW-1133">Transmembrane helix</keyword>
<reference evidence="2" key="1">
    <citation type="submission" date="2023-03" db="EMBL/GenBank/DDBJ databases">
        <authorList>
            <person name="Pearce D."/>
        </authorList>
    </citation>
    <scope>NUCLEOTIDE SEQUENCE</scope>
    <source>
        <strain evidence="2">Mc</strain>
    </source>
</reference>
<dbReference type="AlphaFoldDB" id="A0AA35V5Z3"/>